<feature type="domain" description="C2H2-type" evidence="11">
    <location>
        <begin position="11"/>
        <end position="38"/>
    </location>
</feature>
<keyword evidence="2" id="KW-0479">Metal-binding</keyword>
<proteinExistence type="predicted"/>
<evidence type="ECO:0000256" key="8">
    <source>
        <dbReference type="ARBA" id="ARBA00023242"/>
    </source>
</evidence>
<dbReference type="Pfam" id="PF00096">
    <property type="entry name" value="zf-C2H2"/>
    <property type="match status" value="1"/>
</dbReference>
<dbReference type="PROSITE" id="PS50157">
    <property type="entry name" value="ZINC_FINGER_C2H2_2"/>
    <property type="match status" value="2"/>
</dbReference>
<feature type="compositionally biased region" description="Low complexity" evidence="10">
    <location>
        <begin position="81"/>
        <end position="95"/>
    </location>
</feature>
<sequence>MSTRAQKRRERICPWCSQIFWKEDHLARHITRHTREKPFTCGDCVKSFTRYDSLLRHARSHAAPSSHQSRQDKPSGRSGHRNAAAQRGAAASSPGPASPDPPRVMTASLEGENGEFHGPSYGDNELSSPSVAFHSAPLMSPYMPQSEQPPSLSLARDPVAGLPPPPPPVAQPDPTLHLPSNGDCSFDWELQASTWLADDDFDLEAFNASVIASAVQFNFPPHVPPIEPILLTPQSAENAHSLYEPHEDVIRRHWFTYLDNNLTDGNSTGYDTPVEKTQVDDIYRENLAQRLQQRLPTEPLPSTDFLNMCLRMYFTRFQPIFPIIHQQTFRPSVKRSLLLLSICSMGSIFLGSAHATQQGVRIFETLNKAILSTWESYISRGKFEALSMIQAALIGQTFGMLTGRPKHLLTVQTFHGTVITWARRNKLLPTRRAIDEITMADLEHAPEKAWRTWSQAEEEIRFWAALSVLDAEFTDLFLTEPLVRHRPVDLIADDELWTAPNAQQWSKAVHRQAERSQHTLSYDRLIPPSSPTGFRAYAELEGLTAAISEATSLRNNRLHLFDDFEPKLVEFFEKHLRVFFLHTTPDRQGVVVDKYCLQALWHANFLALLADFDRLEQALGREGFEDAKRHGEYATNWANSADGRRCAAHSVLILQMLERLPVGVEPAIHVPRVLFRATIAWYCYVRFGRREEEEGEAVVAAQDSQEFTELSLTGTNCGKLLFEAQNFQRRKPRVLECSVLCRCVDLLGRVGHWGIARRLNGMWDVILHGT</sequence>
<dbReference type="InterPro" id="IPR013087">
    <property type="entry name" value="Znf_C2H2_type"/>
</dbReference>
<evidence type="ECO:0000256" key="10">
    <source>
        <dbReference type="SAM" id="MobiDB-lite"/>
    </source>
</evidence>
<organism evidence="12 13">
    <name type="scientific">Aspergillus nanangensis</name>
    <dbReference type="NCBI Taxonomy" id="2582783"/>
    <lineage>
        <taxon>Eukaryota</taxon>
        <taxon>Fungi</taxon>
        <taxon>Dikarya</taxon>
        <taxon>Ascomycota</taxon>
        <taxon>Pezizomycotina</taxon>
        <taxon>Eurotiomycetes</taxon>
        <taxon>Eurotiomycetidae</taxon>
        <taxon>Eurotiales</taxon>
        <taxon>Aspergillaceae</taxon>
        <taxon>Aspergillus</taxon>
        <taxon>Aspergillus subgen. Circumdati</taxon>
    </lineage>
</organism>
<keyword evidence="13" id="KW-1185">Reference proteome</keyword>
<feature type="domain" description="C2H2-type" evidence="11">
    <location>
        <begin position="39"/>
        <end position="66"/>
    </location>
</feature>
<dbReference type="PANTHER" id="PTHR40626">
    <property type="entry name" value="MIP31509P"/>
    <property type="match status" value="1"/>
</dbReference>
<dbReference type="SMART" id="SM00355">
    <property type="entry name" value="ZnF_C2H2"/>
    <property type="match status" value="2"/>
</dbReference>
<evidence type="ECO:0000256" key="2">
    <source>
        <dbReference type="ARBA" id="ARBA00022723"/>
    </source>
</evidence>
<keyword evidence="3" id="KW-0677">Repeat</keyword>
<gene>
    <name evidence="12" type="ORF">FE257_003050</name>
</gene>
<dbReference type="Pfam" id="PF04082">
    <property type="entry name" value="Fungal_trans"/>
    <property type="match status" value="1"/>
</dbReference>
<evidence type="ECO:0000313" key="12">
    <source>
        <dbReference type="EMBL" id="KAF9883712.1"/>
    </source>
</evidence>
<keyword evidence="6" id="KW-0805">Transcription regulation</keyword>
<evidence type="ECO:0000256" key="6">
    <source>
        <dbReference type="ARBA" id="ARBA00023015"/>
    </source>
</evidence>
<dbReference type="GO" id="GO:0006351">
    <property type="term" value="P:DNA-templated transcription"/>
    <property type="evidence" value="ECO:0007669"/>
    <property type="project" value="InterPro"/>
</dbReference>
<dbReference type="AlphaFoldDB" id="A0AAD4CDF2"/>
<reference evidence="12" key="1">
    <citation type="journal article" date="2019" name="Beilstein J. Org. Chem.">
        <title>Nanangenines: drimane sesquiterpenoids as the dominant metabolite cohort of a novel Australian fungus, Aspergillus nanangensis.</title>
        <authorList>
            <person name="Lacey H.J."/>
            <person name="Gilchrist C.L.M."/>
            <person name="Crombie A."/>
            <person name="Kalaitzis J.A."/>
            <person name="Vuong D."/>
            <person name="Rutledge P.J."/>
            <person name="Turner P."/>
            <person name="Pitt J.I."/>
            <person name="Lacey E."/>
            <person name="Chooi Y.H."/>
            <person name="Piggott A.M."/>
        </authorList>
    </citation>
    <scope>NUCLEOTIDE SEQUENCE</scope>
    <source>
        <strain evidence="12">MST-FP2251</strain>
    </source>
</reference>
<dbReference type="InterPro" id="IPR051059">
    <property type="entry name" value="VerF-like"/>
</dbReference>
<evidence type="ECO:0000256" key="3">
    <source>
        <dbReference type="ARBA" id="ARBA00022737"/>
    </source>
</evidence>
<name>A0AAD4CDF2_ASPNN</name>
<evidence type="ECO:0000256" key="5">
    <source>
        <dbReference type="ARBA" id="ARBA00022833"/>
    </source>
</evidence>
<keyword evidence="7" id="KW-0804">Transcription</keyword>
<dbReference type="InterPro" id="IPR036236">
    <property type="entry name" value="Znf_C2H2_sf"/>
</dbReference>
<feature type="region of interest" description="Disordered" evidence="10">
    <location>
        <begin position="58"/>
        <end position="170"/>
    </location>
</feature>
<comment type="subcellular location">
    <subcellularLocation>
        <location evidence="1">Nucleus</location>
    </subcellularLocation>
</comment>
<dbReference type="Gene3D" id="3.30.160.60">
    <property type="entry name" value="Classic Zinc Finger"/>
    <property type="match status" value="2"/>
</dbReference>
<dbReference type="SUPFAM" id="SSF57667">
    <property type="entry name" value="beta-beta-alpha zinc fingers"/>
    <property type="match status" value="1"/>
</dbReference>
<dbReference type="GO" id="GO:0000978">
    <property type="term" value="F:RNA polymerase II cis-regulatory region sequence-specific DNA binding"/>
    <property type="evidence" value="ECO:0007669"/>
    <property type="project" value="InterPro"/>
</dbReference>
<dbReference type="GO" id="GO:0005634">
    <property type="term" value="C:nucleus"/>
    <property type="evidence" value="ECO:0007669"/>
    <property type="project" value="UniProtKB-SubCell"/>
</dbReference>
<dbReference type="PROSITE" id="PS00028">
    <property type="entry name" value="ZINC_FINGER_C2H2_1"/>
    <property type="match status" value="2"/>
</dbReference>
<evidence type="ECO:0000256" key="4">
    <source>
        <dbReference type="ARBA" id="ARBA00022771"/>
    </source>
</evidence>
<dbReference type="GO" id="GO:0000981">
    <property type="term" value="F:DNA-binding transcription factor activity, RNA polymerase II-specific"/>
    <property type="evidence" value="ECO:0007669"/>
    <property type="project" value="InterPro"/>
</dbReference>
<comment type="caution">
    <text evidence="12">The sequence shown here is derived from an EMBL/GenBank/DDBJ whole genome shotgun (WGS) entry which is preliminary data.</text>
</comment>
<dbReference type="Proteomes" id="UP001194746">
    <property type="component" value="Unassembled WGS sequence"/>
</dbReference>
<keyword evidence="5" id="KW-0862">Zinc</keyword>
<keyword evidence="8" id="KW-0539">Nucleus</keyword>
<feature type="compositionally biased region" description="Pro residues" evidence="10">
    <location>
        <begin position="161"/>
        <end position="170"/>
    </location>
</feature>
<accession>A0AAD4CDF2</accession>
<dbReference type="InterPro" id="IPR007219">
    <property type="entry name" value="XnlR_reg_dom"/>
</dbReference>
<evidence type="ECO:0000259" key="11">
    <source>
        <dbReference type="PROSITE" id="PS50157"/>
    </source>
</evidence>
<evidence type="ECO:0000256" key="9">
    <source>
        <dbReference type="PROSITE-ProRule" id="PRU00042"/>
    </source>
</evidence>
<evidence type="ECO:0000256" key="1">
    <source>
        <dbReference type="ARBA" id="ARBA00004123"/>
    </source>
</evidence>
<dbReference type="FunFam" id="3.30.160.60:FF:002343">
    <property type="entry name" value="Zinc finger protein 33A"/>
    <property type="match status" value="1"/>
</dbReference>
<protein>
    <recommendedName>
        <fullName evidence="11">C2H2-type domain-containing protein</fullName>
    </recommendedName>
</protein>
<keyword evidence="4 9" id="KW-0863">Zinc-finger</keyword>
<dbReference type="GO" id="GO:0008270">
    <property type="term" value="F:zinc ion binding"/>
    <property type="evidence" value="ECO:0007669"/>
    <property type="project" value="UniProtKB-KW"/>
</dbReference>
<dbReference type="CDD" id="cd12148">
    <property type="entry name" value="fungal_TF_MHR"/>
    <property type="match status" value="1"/>
</dbReference>
<dbReference type="GO" id="GO:0000785">
    <property type="term" value="C:chromatin"/>
    <property type="evidence" value="ECO:0007669"/>
    <property type="project" value="TreeGrafter"/>
</dbReference>
<reference evidence="12" key="2">
    <citation type="submission" date="2020-02" db="EMBL/GenBank/DDBJ databases">
        <authorList>
            <person name="Gilchrist C.L.M."/>
            <person name="Chooi Y.-H."/>
        </authorList>
    </citation>
    <scope>NUCLEOTIDE SEQUENCE</scope>
    <source>
        <strain evidence="12">MST-FP2251</strain>
    </source>
</reference>
<evidence type="ECO:0000313" key="13">
    <source>
        <dbReference type="Proteomes" id="UP001194746"/>
    </source>
</evidence>
<dbReference type="EMBL" id="VCAU01000152">
    <property type="protein sequence ID" value="KAF9883712.1"/>
    <property type="molecule type" value="Genomic_DNA"/>
</dbReference>
<evidence type="ECO:0000256" key="7">
    <source>
        <dbReference type="ARBA" id="ARBA00023163"/>
    </source>
</evidence>
<dbReference type="PANTHER" id="PTHR40626:SF11">
    <property type="entry name" value="ZINC FINGER PROTEIN YPR022C"/>
    <property type="match status" value="1"/>
</dbReference>